<dbReference type="EMBL" id="BKAJ01000132">
    <property type="protein sequence ID" value="GEP59496.1"/>
    <property type="molecule type" value="Genomic_DNA"/>
</dbReference>
<dbReference type="AlphaFoldDB" id="A0A512NKP0"/>
<gene>
    <name evidence="1" type="ORF">RSO01_66620</name>
</gene>
<dbReference type="RefSeq" id="WP_147154874.1">
    <property type="nucleotide sequence ID" value="NZ_BKAJ01000132.1"/>
</dbReference>
<reference evidence="1 2" key="1">
    <citation type="submission" date="2019-07" db="EMBL/GenBank/DDBJ databases">
        <title>Whole genome shotgun sequence of Reyranella soli NBRC 108950.</title>
        <authorList>
            <person name="Hosoyama A."/>
            <person name="Uohara A."/>
            <person name="Ohji S."/>
            <person name="Ichikawa N."/>
        </authorList>
    </citation>
    <scope>NUCLEOTIDE SEQUENCE [LARGE SCALE GENOMIC DNA]</scope>
    <source>
        <strain evidence="1 2">NBRC 108950</strain>
    </source>
</reference>
<sequence length="87" mass="9698">MPRKKIKRENHIVMDAAVGISAWALVIELLVVLERRDVLKPKDTLRVITGATAAIEMLAAETAWHPGFAIAIEMLKEQAAHWRSSRG</sequence>
<protein>
    <submittedName>
        <fullName evidence="1">Uncharacterized protein</fullName>
    </submittedName>
</protein>
<evidence type="ECO:0000313" key="2">
    <source>
        <dbReference type="Proteomes" id="UP000321058"/>
    </source>
</evidence>
<comment type="caution">
    <text evidence="1">The sequence shown here is derived from an EMBL/GenBank/DDBJ whole genome shotgun (WGS) entry which is preliminary data.</text>
</comment>
<accession>A0A512NKP0</accession>
<organism evidence="1 2">
    <name type="scientific">Reyranella soli</name>
    <dbReference type="NCBI Taxonomy" id="1230389"/>
    <lineage>
        <taxon>Bacteria</taxon>
        <taxon>Pseudomonadati</taxon>
        <taxon>Pseudomonadota</taxon>
        <taxon>Alphaproteobacteria</taxon>
        <taxon>Hyphomicrobiales</taxon>
        <taxon>Reyranellaceae</taxon>
        <taxon>Reyranella</taxon>
    </lineage>
</organism>
<dbReference type="Proteomes" id="UP000321058">
    <property type="component" value="Unassembled WGS sequence"/>
</dbReference>
<proteinExistence type="predicted"/>
<evidence type="ECO:0000313" key="1">
    <source>
        <dbReference type="EMBL" id="GEP59496.1"/>
    </source>
</evidence>
<name>A0A512NKP0_9HYPH</name>
<keyword evidence="2" id="KW-1185">Reference proteome</keyword>